<name>A0A135YPW3_9FIRM</name>
<organism evidence="1 2">
    <name type="scientific">Peptostreptococcus anaerobius</name>
    <dbReference type="NCBI Taxonomy" id="1261"/>
    <lineage>
        <taxon>Bacteria</taxon>
        <taxon>Bacillati</taxon>
        <taxon>Bacillota</taxon>
        <taxon>Clostridia</taxon>
        <taxon>Peptostreptococcales</taxon>
        <taxon>Peptostreptococcaceae</taxon>
        <taxon>Peptostreptococcus</taxon>
    </lineage>
</organism>
<dbReference type="EMBL" id="LSQZ01000072">
    <property type="protein sequence ID" value="KXI11420.1"/>
    <property type="molecule type" value="Genomic_DNA"/>
</dbReference>
<dbReference type="AlphaFoldDB" id="A0A135YPW3"/>
<evidence type="ECO:0008006" key="3">
    <source>
        <dbReference type="Google" id="ProtNLM"/>
    </source>
</evidence>
<comment type="caution">
    <text evidence="1">The sequence shown here is derived from an EMBL/GenBank/DDBJ whole genome shotgun (WGS) entry which is preliminary data.</text>
</comment>
<evidence type="ECO:0000313" key="1">
    <source>
        <dbReference type="EMBL" id="KXI11420.1"/>
    </source>
</evidence>
<gene>
    <name evidence="1" type="ORF">HMPREF3195_01397</name>
</gene>
<accession>A0A135YPW3</accession>
<dbReference type="PATRIC" id="fig|1261.5.peg.1401"/>
<reference evidence="1 2" key="1">
    <citation type="submission" date="2016-02" db="EMBL/GenBank/DDBJ databases">
        <authorList>
            <person name="Wen L."/>
            <person name="He K."/>
            <person name="Yang H."/>
        </authorList>
    </citation>
    <scope>NUCLEOTIDE SEQUENCE [LARGE SCALE GENOMIC DNA]</scope>
    <source>
        <strain evidence="1 2">MJR8628A</strain>
    </source>
</reference>
<sequence>MIRILKSEIYIRRCSDVSYYLGVDEVMEITGRKRSFCYTLMKKMNKELESMGKYTVSGKIPRKYFLKRMGFETEAN</sequence>
<dbReference type="STRING" id="1261.HMPREF3195_01397"/>
<protein>
    <recommendedName>
        <fullName evidence="3">DNA-binding protein</fullName>
    </recommendedName>
</protein>
<evidence type="ECO:0000313" key="2">
    <source>
        <dbReference type="Proteomes" id="UP000070326"/>
    </source>
</evidence>
<proteinExistence type="predicted"/>
<dbReference type="Proteomes" id="UP000070326">
    <property type="component" value="Unassembled WGS sequence"/>
</dbReference>